<dbReference type="Proteomes" id="UP000292452">
    <property type="component" value="Unassembled WGS sequence"/>
</dbReference>
<comment type="caution">
    <text evidence="2">The sequence shown here is derived from an EMBL/GenBank/DDBJ whole genome shotgun (WGS) entry which is preliminary data.</text>
</comment>
<keyword evidence="1" id="KW-0812">Transmembrane</keyword>
<dbReference type="RefSeq" id="WP_131122062.1">
    <property type="nucleotide sequence ID" value="NZ_SIXH01000014.1"/>
</dbReference>
<name>A0A4Q9I0I0_STRKA</name>
<dbReference type="EMBL" id="SIXH01000014">
    <property type="protein sequence ID" value="TBO61133.1"/>
    <property type="molecule type" value="Genomic_DNA"/>
</dbReference>
<dbReference type="AlphaFoldDB" id="A0A4Q9I0I0"/>
<protein>
    <submittedName>
        <fullName evidence="2">Uncharacterized protein</fullName>
    </submittedName>
</protein>
<evidence type="ECO:0000313" key="3">
    <source>
        <dbReference type="Proteomes" id="UP000292452"/>
    </source>
</evidence>
<sequence>MNTPDNALTVQPGRARSGLVTGMLGAGALTALAAALPIVGAFTANANAGESWQPAGVLGAIALFLGGTLLAVGALGCTILRARNR</sequence>
<organism evidence="2 3">
    <name type="scientific">Streptomyces kasugaensis</name>
    <dbReference type="NCBI Taxonomy" id="1946"/>
    <lineage>
        <taxon>Bacteria</taxon>
        <taxon>Bacillati</taxon>
        <taxon>Actinomycetota</taxon>
        <taxon>Actinomycetes</taxon>
        <taxon>Kitasatosporales</taxon>
        <taxon>Streptomycetaceae</taxon>
        <taxon>Streptomyces</taxon>
    </lineage>
</organism>
<reference evidence="2 3" key="1">
    <citation type="submission" date="2019-02" db="EMBL/GenBank/DDBJ databases">
        <title>Draft Genome Sequence of Streptomyces sp. AM-2504, identified by 16S rRNA comparative analysis as a Streptomyces Kasugaensis strain.</title>
        <authorList>
            <person name="Napolioni V."/>
            <person name="Giuliodori A.M."/>
            <person name="Spurio R."/>
            <person name="Fabbretti A."/>
        </authorList>
    </citation>
    <scope>NUCLEOTIDE SEQUENCE [LARGE SCALE GENOMIC DNA]</scope>
    <source>
        <strain evidence="2 3">AM-2504</strain>
    </source>
</reference>
<gene>
    <name evidence="2" type="ORF">EYS09_02910</name>
</gene>
<keyword evidence="3" id="KW-1185">Reference proteome</keyword>
<keyword evidence="1" id="KW-1133">Transmembrane helix</keyword>
<evidence type="ECO:0000256" key="1">
    <source>
        <dbReference type="SAM" id="Phobius"/>
    </source>
</evidence>
<feature type="transmembrane region" description="Helical" evidence="1">
    <location>
        <begin position="20"/>
        <end position="44"/>
    </location>
</feature>
<accession>A0A4Q9I0I0</accession>
<proteinExistence type="predicted"/>
<keyword evidence="1" id="KW-0472">Membrane</keyword>
<evidence type="ECO:0000313" key="2">
    <source>
        <dbReference type="EMBL" id="TBO61133.1"/>
    </source>
</evidence>
<feature type="transmembrane region" description="Helical" evidence="1">
    <location>
        <begin position="56"/>
        <end position="80"/>
    </location>
</feature>